<name>A0ABR0CG57_PURLI</name>
<feature type="compositionally biased region" description="Basic and acidic residues" evidence="1">
    <location>
        <begin position="58"/>
        <end position="76"/>
    </location>
</feature>
<protein>
    <submittedName>
        <fullName evidence="2">Uncharacterized protein</fullName>
    </submittedName>
</protein>
<reference evidence="2 3" key="1">
    <citation type="journal article" date="2024" name="Microbiol. Resour. Announc.">
        <title>Genome annotations for the ascomycete fungi Trichoderma harzianum, Trichoderma aggressivum, and Purpureocillium lilacinum.</title>
        <authorList>
            <person name="Beijen E.P.W."/>
            <person name="Ohm R.A."/>
        </authorList>
    </citation>
    <scope>NUCLEOTIDE SEQUENCE [LARGE SCALE GENOMIC DNA]</scope>
    <source>
        <strain evidence="2 3">CBS 150709</strain>
    </source>
</reference>
<keyword evidence="3" id="KW-1185">Reference proteome</keyword>
<evidence type="ECO:0000256" key="1">
    <source>
        <dbReference type="SAM" id="MobiDB-lite"/>
    </source>
</evidence>
<sequence length="304" mass="32813">MSVIGACAKGRPLANSVARAGLGTWCVEVVVAQSPRQGKARSVAPILEALLGMMRKGRESEHKQAAVGPRERQDTHRQRRIQGAAAAIRAEKRLRCVVGLVVASRGGLYESGVDKADRLRAWIVAFPRPLTEGCVINCLLTHEREHRTPQNSPGAWDLAHQTFDTPAAPRMLGVLGLLGFPWAPPVSIQPGGQLDSTGAGHWNLVSGDQASARDGLGKTRSTNPTRSTAFSRYLSPYVNTSSRICACATPMPLIISLPGNMFMSLRNPLTGRLHRAQSLSALCGYATPLFLFGTFSHCYRPRDA</sequence>
<evidence type="ECO:0000313" key="2">
    <source>
        <dbReference type="EMBL" id="KAK4095124.1"/>
    </source>
</evidence>
<feature type="region of interest" description="Disordered" evidence="1">
    <location>
        <begin position="58"/>
        <end position="77"/>
    </location>
</feature>
<organism evidence="2 3">
    <name type="scientific">Purpureocillium lilacinum</name>
    <name type="common">Paecilomyces lilacinus</name>
    <dbReference type="NCBI Taxonomy" id="33203"/>
    <lineage>
        <taxon>Eukaryota</taxon>
        <taxon>Fungi</taxon>
        <taxon>Dikarya</taxon>
        <taxon>Ascomycota</taxon>
        <taxon>Pezizomycotina</taxon>
        <taxon>Sordariomycetes</taxon>
        <taxon>Hypocreomycetidae</taxon>
        <taxon>Hypocreales</taxon>
        <taxon>Ophiocordycipitaceae</taxon>
        <taxon>Purpureocillium</taxon>
    </lineage>
</organism>
<comment type="caution">
    <text evidence="2">The sequence shown here is derived from an EMBL/GenBank/DDBJ whole genome shotgun (WGS) entry which is preliminary data.</text>
</comment>
<dbReference type="Proteomes" id="UP001287286">
    <property type="component" value="Unassembled WGS sequence"/>
</dbReference>
<proteinExistence type="predicted"/>
<accession>A0ABR0CG57</accession>
<gene>
    <name evidence="2" type="ORF">Purlil1_820</name>
</gene>
<evidence type="ECO:0000313" key="3">
    <source>
        <dbReference type="Proteomes" id="UP001287286"/>
    </source>
</evidence>
<dbReference type="EMBL" id="JAWRVI010000002">
    <property type="protein sequence ID" value="KAK4095124.1"/>
    <property type="molecule type" value="Genomic_DNA"/>
</dbReference>